<proteinExistence type="predicted"/>
<keyword evidence="1" id="KW-0472">Membrane</keyword>
<dbReference type="Proteomes" id="UP001152797">
    <property type="component" value="Unassembled WGS sequence"/>
</dbReference>
<dbReference type="AlphaFoldDB" id="A0A9P1BJE0"/>
<sequence>MARSKAPKPSLTMAYLSLLLAAVGVVLSLVALVGIWWFGEINPAIFGGAFKGRGSLSLWGFATSADLLGISLPTTFLELDDGACGPSSPLRGEEMCRRLHAIRGLVVSSVAFMGFALISSIFALFAMGDCCHGKHRIRSQLSTAFMAMVSVACMVCALAIGCSTDTEHVMMEFGGMGAAFYSAVAQILVGFVAVNISCVGGCFLLTGQPKEDARAIHNSEASGV</sequence>
<feature type="transmembrane region" description="Helical" evidence="1">
    <location>
        <begin position="139"/>
        <end position="160"/>
    </location>
</feature>
<accession>A0A9P1BJE0</accession>
<gene>
    <name evidence="2" type="ORF">C1SCF055_LOCUS2244</name>
</gene>
<keyword evidence="1" id="KW-1133">Transmembrane helix</keyword>
<dbReference type="OrthoDB" id="440599at2759"/>
<reference evidence="3" key="2">
    <citation type="submission" date="2024-04" db="EMBL/GenBank/DDBJ databases">
        <authorList>
            <person name="Chen Y."/>
            <person name="Shah S."/>
            <person name="Dougan E. K."/>
            <person name="Thang M."/>
            <person name="Chan C."/>
        </authorList>
    </citation>
    <scope>NUCLEOTIDE SEQUENCE [LARGE SCALE GENOMIC DNA]</scope>
</reference>
<dbReference type="EMBL" id="CAMXCT010000098">
    <property type="protein sequence ID" value="CAI3973785.1"/>
    <property type="molecule type" value="Genomic_DNA"/>
</dbReference>
<dbReference type="EMBL" id="CAMXCT030000098">
    <property type="protein sequence ID" value="CAL4761097.1"/>
    <property type="molecule type" value="Genomic_DNA"/>
</dbReference>
<evidence type="ECO:0000256" key="1">
    <source>
        <dbReference type="SAM" id="Phobius"/>
    </source>
</evidence>
<name>A0A9P1BJE0_9DINO</name>
<evidence type="ECO:0000313" key="3">
    <source>
        <dbReference type="EMBL" id="CAL1127160.1"/>
    </source>
</evidence>
<evidence type="ECO:0000313" key="2">
    <source>
        <dbReference type="EMBL" id="CAI3973785.1"/>
    </source>
</evidence>
<feature type="transmembrane region" description="Helical" evidence="1">
    <location>
        <begin position="180"/>
        <end position="205"/>
    </location>
</feature>
<evidence type="ECO:0000313" key="4">
    <source>
        <dbReference type="Proteomes" id="UP001152797"/>
    </source>
</evidence>
<organism evidence="2">
    <name type="scientific">Cladocopium goreaui</name>
    <dbReference type="NCBI Taxonomy" id="2562237"/>
    <lineage>
        <taxon>Eukaryota</taxon>
        <taxon>Sar</taxon>
        <taxon>Alveolata</taxon>
        <taxon>Dinophyceae</taxon>
        <taxon>Suessiales</taxon>
        <taxon>Symbiodiniaceae</taxon>
        <taxon>Cladocopium</taxon>
    </lineage>
</organism>
<keyword evidence="4" id="KW-1185">Reference proteome</keyword>
<reference evidence="2" key="1">
    <citation type="submission" date="2022-10" db="EMBL/GenBank/DDBJ databases">
        <authorList>
            <person name="Chen Y."/>
            <person name="Dougan E. K."/>
            <person name="Chan C."/>
            <person name="Rhodes N."/>
            <person name="Thang M."/>
        </authorList>
    </citation>
    <scope>NUCLEOTIDE SEQUENCE</scope>
</reference>
<comment type="caution">
    <text evidence="2">The sequence shown here is derived from an EMBL/GenBank/DDBJ whole genome shotgun (WGS) entry which is preliminary data.</text>
</comment>
<dbReference type="EMBL" id="CAMXCT020000098">
    <property type="protein sequence ID" value="CAL1127160.1"/>
    <property type="molecule type" value="Genomic_DNA"/>
</dbReference>
<protein>
    <submittedName>
        <fullName evidence="2">Uncharacterized protein</fullName>
    </submittedName>
</protein>
<feature type="transmembrane region" description="Helical" evidence="1">
    <location>
        <begin position="105"/>
        <end position="127"/>
    </location>
</feature>
<feature type="transmembrane region" description="Helical" evidence="1">
    <location>
        <begin position="12"/>
        <end position="38"/>
    </location>
</feature>
<keyword evidence="1" id="KW-0812">Transmembrane</keyword>